<dbReference type="InterPro" id="IPR011335">
    <property type="entry name" value="Restrct_endonuc-II-like"/>
</dbReference>
<keyword evidence="2" id="KW-0540">Nuclease</keyword>
<gene>
    <name evidence="2" type="ORF">ACFOUW_05435</name>
</gene>
<keyword evidence="2" id="KW-0255">Endonuclease</keyword>
<feature type="domain" description="Putative restriction endonuclease" evidence="1">
    <location>
        <begin position="13"/>
        <end position="176"/>
    </location>
</feature>
<dbReference type="Gene3D" id="3.90.1570.10">
    <property type="entry name" value="tt1808, chain A"/>
    <property type="match status" value="1"/>
</dbReference>
<sequence>MSTAPFSGQLMNLEEFFALGEEFPYRNAELQEGRLILNSAVPLHQRAIFGLMRQLADQLPEGWEVLSQSDVILEREFPPTVRQPDVLVTTTATVDSIKKLEAQHVRLAVEVLSPGTKRVDRVLKPVEYAEAGIPHYWVIDLDPPLSLAAYHLAPAFEAYQEAPAVTGEFLTREPFPLRLDLDRLARR</sequence>
<dbReference type="Proteomes" id="UP001595699">
    <property type="component" value="Unassembled WGS sequence"/>
</dbReference>
<dbReference type="InterPro" id="IPR008538">
    <property type="entry name" value="Uma2"/>
</dbReference>
<dbReference type="EMBL" id="JBHRZH010000005">
    <property type="protein sequence ID" value="MFC3760270.1"/>
    <property type="molecule type" value="Genomic_DNA"/>
</dbReference>
<dbReference type="RefSeq" id="WP_205122668.1">
    <property type="nucleotide sequence ID" value="NZ_JAFBCM010000001.1"/>
</dbReference>
<protein>
    <submittedName>
        <fullName evidence="2">Uma2 family endonuclease</fullName>
    </submittedName>
</protein>
<evidence type="ECO:0000313" key="3">
    <source>
        <dbReference type="Proteomes" id="UP001595699"/>
    </source>
</evidence>
<comment type="caution">
    <text evidence="2">The sequence shown here is derived from an EMBL/GenBank/DDBJ whole genome shotgun (WGS) entry which is preliminary data.</text>
</comment>
<dbReference type="GO" id="GO:0004519">
    <property type="term" value="F:endonuclease activity"/>
    <property type="evidence" value="ECO:0007669"/>
    <property type="project" value="UniProtKB-KW"/>
</dbReference>
<name>A0ABV7Y8B3_9ACTN</name>
<dbReference type="CDD" id="cd06260">
    <property type="entry name" value="DUF820-like"/>
    <property type="match status" value="1"/>
</dbReference>
<dbReference type="PANTHER" id="PTHR35400:SF3">
    <property type="entry name" value="SLL1072 PROTEIN"/>
    <property type="match status" value="1"/>
</dbReference>
<organism evidence="2 3">
    <name type="scientific">Tenggerimyces flavus</name>
    <dbReference type="NCBI Taxonomy" id="1708749"/>
    <lineage>
        <taxon>Bacteria</taxon>
        <taxon>Bacillati</taxon>
        <taxon>Actinomycetota</taxon>
        <taxon>Actinomycetes</taxon>
        <taxon>Propionibacteriales</taxon>
        <taxon>Nocardioidaceae</taxon>
        <taxon>Tenggerimyces</taxon>
    </lineage>
</organism>
<accession>A0ABV7Y8B3</accession>
<reference evidence="3" key="1">
    <citation type="journal article" date="2019" name="Int. J. Syst. Evol. Microbiol.">
        <title>The Global Catalogue of Microorganisms (GCM) 10K type strain sequencing project: providing services to taxonomists for standard genome sequencing and annotation.</title>
        <authorList>
            <consortium name="The Broad Institute Genomics Platform"/>
            <consortium name="The Broad Institute Genome Sequencing Center for Infectious Disease"/>
            <person name="Wu L."/>
            <person name="Ma J."/>
        </authorList>
    </citation>
    <scope>NUCLEOTIDE SEQUENCE [LARGE SCALE GENOMIC DNA]</scope>
    <source>
        <strain evidence="3">CGMCC 4.7241</strain>
    </source>
</reference>
<keyword evidence="2" id="KW-0378">Hydrolase</keyword>
<dbReference type="PANTHER" id="PTHR35400">
    <property type="entry name" value="SLR1083 PROTEIN"/>
    <property type="match status" value="1"/>
</dbReference>
<dbReference type="Pfam" id="PF05685">
    <property type="entry name" value="Uma2"/>
    <property type="match status" value="1"/>
</dbReference>
<evidence type="ECO:0000313" key="2">
    <source>
        <dbReference type="EMBL" id="MFC3760270.1"/>
    </source>
</evidence>
<dbReference type="SUPFAM" id="SSF52980">
    <property type="entry name" value="Restriction endonuclease-like"/>
    <property type="match status" value="1"/>
</dbReference>
<dbReference type="InterPro" id="IPR012296">
    <property type="entry name" value="Nuclease_put_TT1808"/>
</dbReference>
<proteinExistence type="predicted"/>
<keyword evidence="3" id="KW-1185">Reference proteome</keyword>
<evidence type="ECO:0000259" key="1">
    <source>
        <dbReference type="Pfam" id="PF05685"/>
    </source>
</evidence>